<dbReference type="SUPFAM" id="SSF102114">
    <property type="entry name" value="Radical SAM enzymes"/>
    <property type="match status" value="1"/>
</dbReference>
<gene>
    <name evidence="8" type="ORF">CRH10_05715</name>
</gene>
<evidence type="ECO:0000259" key="6">
    <source>
        <dbReference type="PROSITE" id="PS51332"/>
    </source>
</evidence>
<dbReference type="InterPro" id="IPR023404">
    <property type="entry name" value="rSAM_horseshoe"/>
</dbReference>
<dbReference type="InterPro" id="IPR006158">
    <property type="entry name" value="Cobalamin-bd"/>
</dbReference>
<dbReference type="PROSITE" id="PS51332">
    <property type="entry name" value="B12_BINDING"/>
    <property type="match status" value="1"/>
</dbReference>
<proteinExistence type="predicted"/>
<keyword evidence="3" id="KW-0479">Metal-binding</keyword>
<dbReference type="Gene3D" id="3.40.50.280">
    <property type="entry name" value="Cobalamin-binding domain"/>
    <property type="match status" value="1"/>
</dbReference>
<dbReference type="AlphaFoldDB" id="A0A291T9N5"/>
<evidence type="ECO:0000256" key="2">
    <source>
        <dbReference type="ARBA" id="ARBA00022691"/>
    </source>
</evidence>
<dbReference type="GO" id="GO:0003824">
    <property type="term" value="F:catalytic activity"/>
    <property type="evidence" value="ECO:0007669"/>
    <property type="project" value="InterPro"/>
</dbReference>
<dbReference type="InterPro" id="IPR006638">
    <property type="entry name" value="Elp3/MiaA/NifB-like_rSAM"/>
</dbReference>
<dbReference type="GO" id="GO:0051539">
    <property type="term" value="F:4 iron, 4 sulfur cluster binding"/>
    <property type="evidence" value="ECO:0007669"/>
    <property type="project" value="UniProtKB-KW"/>
</dbReference>
<reference evidence="8 9" key="1">
    <citation type="submission" date="2017-10" db="EMBL/GenBank/DDBJ databases">
        <title>Complete Genome Sequence of Faecalibacterium prausnitzii isolated from the gut of healthy adult Indian.</title>
        <authorList>
            <person name="Bag S."/>
            <person name="Ghosh T.S."/>
            <person name="Das B."/>
        </authorList>
    </citation>
    <scope>NUCLEOTIDE SEQUENCE [LARGE SCALE GENOMIC DNA]</scope>
    <source>
        <strain evidence="8 9">Indica</strain>
    </source>
</reference>
<sequence>MKVCFINPPFKAEYGKFSRESRSPSIGHSGVLYYPLWLIYAACVAEKNGFDVAFIDAPAKQMNKEQTIELVKKEASDAKLFVFDTSTPSIYSDVEFAGIIKKMYPNAFTMLVGTHPSATPDETMGISELIDGLARHEYDYIVRDTAIAIRDGADLATVRGLTYRKDGEVVHNPDAEHITDLDEIPYAAEFIKRRLCVTDYVFPAAAFPSIQIFTGRGCPAQCNFCVYPQTLHGHRYRLRSPENVIGEIEYIVNNFPDVKEIVFEDDTFTINKQRVSEICNMMIQKGINKKIRWLCNARVNLDYETMCLMKKAGCHLIIPGIESVNQQILKNIHKGTTVEQIEAYVANARKAGLMIHACYMVGNQGETHETMKETLAAAMRFKTDTAQFFPLIPYPGTGAYNWAKSNGYINGKYDEYIHEDGTLNCIINTPELSAQELVDFCAYARKKYYMRPWYIAHRLARGLRDPEDLKRSLKAFWRLKDSLLKV</sequence>
<keyword evidence="4" id="KW-0408">Iron</keyword>
<dbReference type="SMART" id="SM00729">
    <property type="entry name" value="Elp3"/>
    <property type="match status" value="1"/>
</dbReference>
<dbReference type="EMBL" id="CP023819">
    <property type="protein sequence ID" value="ATL89826.1"/>
    <property type="molecule type" value="Genomic_DNA"/>
</dbReference>
<dbReference type="SFLD" id="SFLDG01082">
    <property type="entry name" value="B12-binding_domain_containing"/>
    <property type="match status" value="1"/>
</dbReference>
<dbReference type="Pfam" id="PF04055">
    <property type="entry name" value="Radical_SAM"/>
    <property type="match status" value="1"/>
</dbReference>
<dbReference type="InterPro" id="IPR051198">
    <property type="entry name" value="BchE-like"/>
</dbReference>
<dbReference type="CDD" id="cd01335">
    <property type="entry name" value="Radical_SAM"/>
    <property type="match status" value="1"/>
</dbReference>
<dbReference type="GO" id="GO:0031419">
    <property type="term" value="F:cobalamin binding"/>
    <property type="evidence" value="ECO:0007669"/>
    <property type="project" value="InterPro"/>
</dbReference>
<name>A0A291T9N5_9FIRM</name>
<organism evidence="8 9">
    <name type="scientific">Faecalibacterium prausnitzii</name>
    <dbReference type="NCBI Taxonomy" id="853"/>
    <lineage>
        <taxon>Bacteria</taxon>
        <taxon>Bacillati</taxon>
        <taxon>Bacillota</taxon>
        <taxon>Clostridia</taxon>
        <taxon>Eubacteriales</taxon>
        <taxon>Oscillospiraceae</taxon>
        <taxon>Faecalibacterium</taxon>
    </lineage>
</organism>
<dbReference type="Proteomes" id="UP000223709">
    <property type="component" value="Chromosome"/>
</dbReference>
<feature type="domain" description="Radical SAM core" evidence="7">
    <location>
        <begin position="200"/>
        <end position="436"/>
    </location>
</feature>
<dbReference type="PROSITE" id="PS51918">
    <property type="entry name" value="RADICAL_SAM"/>
    <property type="match status" value="1"/>
</dbReference>
<evidence type="ECO:0000256" key="1">
    <source>
        <dbReference type="ARBA" id="ARBA00001966"/>
    </source>
</evidence>
<keyword evidence="5" id="KW-0411">Iron-sulfur</keyword>
<comment type="cofactor">
    <cofactor evidence="1">
        <name>[4Fe-4S] cluster</name>
        <dbReference type="ChEBI" id="CHEBI:49883"/>
    </cofactor>
</comment>
<evidence type="ECO:0000256" key="3">
    <source>
        <dbReference type="ARBA" id="ARBA00022723"/>
    </source>
</evidence>
<dbReference type="GO" id="GO:0046872">
    <property type="term" value="F:metal ion binding"/>
    <property type="evidence" value="ECO:0007669"/>
    <property type="project" value="UniProtKB-KW"/>
</dbReference>
<evidence type="ECO:0000256" key="4">
    <source>
        <dbReference type="ARBA" id="ARBA00023004"/>
    </source>
</evidence>
<dbReference type="SFLD" id="SFLDS00029">
    <property type="entry name" value="Radical_SAM"/>
    <property type="match status" value="1"/>
</dbReference>
<dbReference type="InterPro" id="IPR034466">
    <property type="entry name" value="Methyltransferase_Class_B"/>
</dbReference>
<dbReference type="InterPro" id="IPR058240">
    <property type="entry name" value="rSAM_sf"/>
</dbReference>
<keyword evidence="2" id="KW-0949">S-adenosyl-L-methionine</keyword>
<dbReference type="PANTHER" id="PTHR43409:SF16">
    <property type="entry name" value="SLR0320 PROTEIN"/>
    <property type="match status" value="1"/>
</dbReference>
<dbReference type="GO" id="GO:0005829">
    <property type="term" value="C:cytosol"/>
    <property type="evidence" value="ECO:0007669"/>
    <property type="project" value="TreeGrafter"/>
</dbReference>
<dbReference type="SFLD" id="SFLDG01123">
    <property type="entry name" value="methyltransferase_(Class_B)"/>
    <property type="match status" value="1"/>
</dbReference>
<evidence type="ECO:0000259" key="7">
    <source>
        <dbReference type="PROSITE" id="PS51918"/>
    </source>
</evidence>
<dbReference type="Gene3D" id="3.80.30.20">
    <property type="entry name" value="tm_1862 like domain"/>
    <property type="match status" value="1"/>
</dbReference>
<dbReference type="PANTHER" id="PTHR43409">
    <property type="entry name" value="ANAEROBIC MAGNESIUM-PROTOPORPHYRIN IX MONOMETHYL ESTER CYCLASE-RELATED"/>
    <property type="match status" value="1"/>
</dbReference>
<evidence type="ECO:0000313" key="9">
    <source>
        <dbReference type="Proteomes" id="UP000223709"/>
    </source>
</evidence>
<evidence type="ECO:0000313" key="8">
    <source>
        <dbReference type="EMBL" id="ATL89826.1"/>
    </source>
</evidence>
<dbReference type="Pfam" id="PF02310">
    <property type="entry name" value="B12-binding"/>
    <property type="match status" value="1"/>
</dbReference>
<dbReference type="RefSeq" id="WP_098923402.1">
    <property type="nucleotide sequence ID" value="NZ_CP023819.1"/>
</dbReference>
<feature type="domain" description="B12-binding" evidence="6">
    <location>
        <begin position="21"/>
        <end position="156"/>
    </location>
</feature>
<dbReference type="InterPro" id="IPR007197">
    <property type="entry name" value="rSAM"/>
</dbReference>
<evidence type="ECO:0000256" key="5">
    <source>
        <dbReference type="ARBA" id="ARBA00023014"/>
    </source>
</evidence>
<protein>
    <submittedName>
        <fullName evidence="8">B12-binding domain-containing radical SAM protein</fullName>
    </submittedName>
</protein>
<accession>A0A291T9N5</accession>